<dbReference type="AlphaFoldDB" id="A0A0V1D3I5"/>
<organism evidence="1 2">
    <name type="scientific">Trichinella britovi</name>
    <name type="common">Parasitic roundworm</name>
    <dbReference type="NCBI Taxonomy" id="45882"/>
    <lineage>
        <taxon>Eukaryota</taxon>
        <taxon>Metazoa</taxon>
        <taxon>Ecdysozoa</taxon>
        <taxon>Nematoda</taxon>
        <taxon>Enoplea</taxon>
        <taxon>Dorylaimia</taxon>
        <taxon>Trichinellida</taxon>
        <taxon>Trichinellidae</taxon>
        <taxon>Trichinella</taxon>
    </lineage>
</organism>
<reference evidence="1 2" key="1">
    <citation type="submission" date="2015-01" db="EMBL/GenBank/DDBJ databases">
        <title>Evolution of Trichinella species and genotypes.</title>
        <authorList>
            <person name="Korhonen P.K."/>
            <person name="Edoardo P."/>
            <person name="Giuseppe L.R."/>
            <person name="Gasser R.B."/>
        </authorList>
    </citation>
    <scope>NUCLEOTIDE SEQUENCE [LARGE SCALE GENOMIC DNA]</scope>
    <source>
        <strain evidence="1">ISS120</strain>
    </source>
</reference>
<dbReference type="Proteomes" id="UP000054653">
    <property type="component" value="Unassembled WGS sequence"/>
</dbReference>
<evidence type="ECO:0000313" key="1">
    <source>
        <dbReference type="EMBL" id="KRY55981.1"/>
    </source>
</evidence>
<name>A0A0V1D3I5_TRIBR</name>
<comment type="caution">
    <text evidence="1">The sequence shown here is derived from an EMBL/GenBank/DDBJ whole genome shotgun (WGS) entry which is preliminary data.</text>
</comment>
<sequence length="77" mass="9042">MKINSFNSQGNLKRYSIIANTYPTVYHFAFKYITFKLLGKINHFMSLNNEKLLYLKSAQSENDKFAKLCSYVYDRAS</sequence>
<gene>
    <name evidence="1" type="ORF">T03_13380</name>
</gene>
<evidence type="ECO:0000313" key="2">
    <source>
        <dbReference type="Proteomes" id="UP000054653"/>
    </source>
</evidence>
<proteinExistence type="predicted"/>
<accession>A0A0V1D3I5</accession>
<keyword evidence="2" id="KW-1185">Reference proteome</keyword>
<dbReference type="EMBL" id="JYDI01000048">
    <property type="protein sequence ID" value="KRY55981.1"/>
    <property type="molecule type" value="Genomic_DNA"/>
</dbReference>
<protein>
    <submittedName>
        <fullName evidence="1">Uncharacterized protein</fullName>
    </submittedName>
</protein>